<gene>
    <name evidence="1" type="ORF">IPOD504_LOCUS8255</name>
</gene>
<dbReference type="EMBL" id="OW152832">
    <property type="protein sequence ID" value="CAH2052509.1"/>
    <property type="molecule type" value="Genomic_DNA"/>
</dbReference>
<sequence>MEHDHIQVCGTALDGARRANACVRLFLETSQLCGSVATNDLKRTTELRARRVLLEECLLSIPRQEPCGGRFIRCFIICPRRPVYLTTDDRCIQGGAVFLNTGIGRERSDLRVPRGNKRRDRQVMLFNSHARIWRIVKNLKRIVRQFCAGSEDSGKDLGVL</sequence>
<proteinExistence type="predicted"/>
<accession>A0ABN8IB40</accession>
<organism evidence="1 2">
    <name type="scientific">Iphiclides podalirius</name>
    <name type="common">scarce swallowtail</name>
    <dbReference type="NCBI Taxonomy" id="110791"/>
    <lineage>
        <taxon>Eukaryota</taxon>
        <taxon>Metazoa</taxon>
        <taxon>Ecdysozoa</taxon>
        <taxon>Arthropoda</taxon>
        <taxon>Hexapoda</taxon>
        <taxon>Insecta</taxon>
        <taxon>Pterygota</taxon>
        <taxon>Neoptera</taxon>
        <taxon>Endopterygota</taxon>
        <taxon>Lepidoptera</taxon>
        <taxon>Glossata</taxon>
        <taxon>Ditrysia</taxon>
        <taxon>Papilionoidea</taxon>
        <taxon>Papilionidae</taxon>
        <taxon>Papilioninae</taxon>
        <taxon>Iphiclides</taxon>
    </lineage>
</organism>
<keyword evidence="2" id="KW-1185">Reference proteome</keyword>
<feature type="non-terminal residue" evidence="1">
    <location>
        <position position="1"/>
    </location>
</feature>
<name>A0ABN8IB40_9NEOP</name>
<evidence type="ECO:0000313" key="1">
    <source>
        <dbReference type="EMBL" id="CAH2052509.1"/>
    </source>
</evidence>
<dbReference type="Proteomes" id="UP000837857">
    <property type="component" value="Chromosome 20"/>
</dbReference>
<protein>
    <submittedName>
        <fullName evidence="1">Uncharacterized protein</fullName>
    </submittedName>
</protein>
<evidence type="ECO:0000313" key="2">
    <source>
        <dbReference type="Proteomes" id="UP000837857"/>
    </source>
</evidence>
<reference evidence="1" key="1">
    <citation type="submission" date="2022-03" db="EMBL/GenBank/DDBJ databases">
        <authorList>
            <person name="Martin H S."/>
        </authorList>
    </citation>
    <scope>NUCLEOTIDE SEQUENCE</scope>
</reference>